<dbReference type="EMBL" id="CP009687">
    <property type="protein sequence ID" value="AKL95320.1"/>
    <property type="molecule type" value="Genomic_DNA"/>
</dbReference>
<name>A0A0G3WBQ8_9CLOT</name>
<dbReference type="Proteomes" id="UP000035704">
    <property type="component" value="Chromosome"/>
</dbReference>
<dbReference type="PIRSF" id="PIRSF038973">
    <property type="entry name" value="SpoIIM"/>
    <property type="match status" value="1"/>
</dbReference>
<keyword evidence="1" id="KW-1133">Transmembrane helix</keyword>
<evidence type="ECO:0000256" key="1">
    <source>
        <dbReference type="SAM" id="Phobius"/>
    </source>
</evidence>
<organism evidence="2 3">
    <name type="scientific">Clostridium aceticum</name>
    <dbReference type="NCBI Taxonomy" id="84022"/>
    <lineage>
        <taxon>Bacteria</taxon>
        <taxon>Bacillati</taxon>
        <taxon>Bacillota</taxon>
        <taxon>Clostridia</taxon>
        <taxon>Eubacteriales</taxon>
        <taxon>Clostridiaceae</taxon>
        <taxon>Clostridium</taxon>
    </lineage>
</organism>
<evidence type="ECO:0000313" key="3">
    <source>
        <dbReference type="Proteomes" id="UP000035704"/>
    </source>
</evidence>
<dbReference type="RefSeq" id="WP_052661285.1">
    <property type="nucleotide sequence ID" value="NZ_CP009687.1"/>
</dbReference>
<keyword evidence="3" id="KW-1185">Reference proteome</keyword>
<evidence type="ECO:0000313" key="2">
    <source>
        <dbReference type="EMBL" id="AKL95320.1"/>
    </source>
</evidence>
<dbReference type="NCBIfam" id="TIGR02831">
    <property type="entry name" value="spo_II_M"/>
    <property type="match status" value="1"/>
</dbReference>
<keyword evidence="1" id="KW-0472">Membrane</keyword>
<feature type="transmembrane region" description="Helical" evidence="1">
    <location>
        <begin position="81"/>
        <end position="102"/>
    </location>
</feature>
<feature type="transmembrane region" description="Helical" evidence="1">
    <location>
        <begin position="180"/>
        <end position="203"/>
    </location>
</feature>
<feature type="transmembrane region" description="Helical" evidence="1">
    <location>
        <begin position="137"/>
        <end position="160"/>
    </location>
</feature>
<dbReference type="PATRIC" id="fig|84022.6.peg.1867"/>
<dbReference type="InterPro" id="IPR002798">
    <property type="entry name" value="SpoIIM-like"/>
</dbReference>
<dbReference type="STRING" id="84022.CACET_c18720"/>
<feature type="transmembrane region" description="Helical" evidence="1">
    <location>
        <begin position="108"/>
        <end position="130"/>
    </location>
</feature>
<proteinExistence type="predicted"/>
<reference evidence="2 3" key="1">
    <citation type="submission" date="2014-10" db="EMBL/GenBank/DDBJ databases">
        <title>Genome sequence of Clostridium aceticum DSM 1496.</title>
        <authorList>
            <person name="Poehlein A."/>
            <person name="Schiel-Bengelsdorf B."/>
            <person name="Gottschalk G."/>
            <person name="Duerre P."/>
            <person name="Daniel R."/>
        </authorList>
    </citation>
    <scope>NUCLEOTIDE SEQUENCE [LARGE SCALE GENOMIC DNA]</scope>
    <source>
        <strain evidence="2 3">DSM 1496</strain>
    </source>
</reference>
<dbReference type="InterPro" id="IPR014196">
    <property type="entry name" value="SpoIIM"/>
</dbReference>
<dbReference type="AlphaFoldDB" id="A0A0G3WBQ8"/>
<gene>
    <name evidence="2" type="primary">spoIIM</name>
    <name evidence="2" type="ORF">CACET_c18720</name>
</gene>
<protein>
    <submittedName>
        <fullName evidence="2">Stage II sporulation protein M</fullName>
    </submittedName>
</protein>
<keyword evidence="1" id="KW-0812">Transmembrane</keyword>
<sequence>MFNKVMDYLKKHIRENILIYSIVILCFLIGISVGAFTVKIVDKHQKEELFYYLRDFFQLFYTNELSGGSIFRQSFMNNFQLLTLSWILGLLIILAPLVLLIVSFKGFVIGFTVALLIEEFKFWGILLFLLGVFPQNLIIIPIFIFAAVFSLAFSAAFIKIKLKKIKNTGFLKQLLPYSSLYGILIIMIIFACFIESYIAPFLIRLIAGNLL</sequence>
<dbReference type="Pfam" id="PF01944">
    <property type="entry name" value="SpoIIM"/>
    <property type="match status" value="1"/>
</dbReference>
<dbReference type="KEGG" id="cace:CACET_c18720"/>
<feature type="transmembrane region" description="Helical" evidence="1">
    <location>
        <begin position="17"/>
        <end position="38"/>
    </location>
</feature>
<accession>A0A0G3WBQ8</accession>